<proteinExistence type="inferred from homology"/>
<comment type="similarity">
    <text evidence="1">Belongs to the bactofilin family.</text>
</comment>
<evidence type="ECO:0000256" key="1">
    <source>
        <dbReference type="ARBA" id="ARBA00044755"/>
    </source>
</evidence>
<protein>
    <submittedName>
        <fullName evidence="2">Polymer-forming cytoskeletal protein</fullName>
    </submittedName>
</protein>
<sequence>MPKNERLEEKMDTVLGAGSEIEGTISVRGGMRIDGKFKGNLNVQGTLVVGKTGNLDGEIHAKEAVIGGILKGTVRIDEKIEFQSGATFEGELVCKGLIVQEGVKFDGTCSMSKREVIHPVPEKKE</sequence>
<dbReference type="PANTHER" id="PTHR35024:SF4">
    <property type="entry name" value="POLYMER-FORMING CYTOSKELETAL PROTEIN"/>
    <property type="match status" value="1"/>
</dbReference>
<gene>
    <name evidence="2" type="ORF">ENG67_04475</name>
</gene>
<dbReference type="EMBL" id="DRBW01000173">
    <property type="protein sequence ID" value="HDM90446.1"/>
    <property type="molecule type" value="Genomic_DNA"/>
</dbReference>
<dbReference type="PANTHER" id="PTHR35024">
    <property type="entry name" value="HYPOTHETICAL CYTOSOLIC PROTEIN"/>
    <property type="match status" value="1"/>
</dbReference>
<accession>A0A7C0X8Y7</accession>
<dbReference type="Pfam" id="PF04519">
    <property type="entry name" value="Bactofilin"/>
    <property type="match status" value="1"/>
</dbReference>
<name>A0A7C0X8Y7_UNCW3</name>
<dbReference type="Proteomes" id="UP000885931">
    <property type="component" value="Unassembled WGS sequence"/>
</dbReference>
<comment type="caution">
    <text evidence="2">The sequence shown here is derived from an EMBL/GenBank/DDBJ whole genome shotgun (WGS) entry which is preliminary data.</text>
</comment>
<evidence type="ECO:0000313" key="2">
    <source>
        <dbReference type="EMBL" id="HDM90446.1"/>
    </source>
</evidence>
<dbReference type="InterPro" id="IPR007607">
    <property type="entry name" value="BacA/B"/>
</dbReference>
<organism evidence="2">
    <name type="scientific">candidate division WOR-3 bacterium</name>
    <dbReference type="NCBI Taxonomy" id="2052148"/>
    <lineage>
        <taxon>Bacteria</taxon>
        <taxon>Bacteria division WOR-3</taxon>
    </lineage>
</organism>
<dbReference type="AlphaFoldDB" id="A0A7C0X8Y7"/>
<reference evidence="2" key="1">
    <citation type="journal article" date="2020" name="mSystems">
        <title>Genome- and Community-Level Interaction Insights into Carbon Utilization and Element Cycling Functions of Hydrothermarchaeota in Hydrothermal Sediment.</title>
        <authorList>
            <person name="Zhou Z."/>
            <person name="Liu Y."/>
            <person name="Xu W."/>
            <person name="Pan J."/>
            <person name="Luo Z.H."/>
            <person name="Li M."/>
        </authorList>
    </citation>
    <scope>NUCLEOTIDE SEQUENCE [LARGE SCALE GENOMIC DNA]</scope>
    <source>
        <strain evidence="2">HyVt-237</strain>
    </source>
</reference>